<proteinExistence type="predicted"/>
<dbReference type="Proteomes" id="UP000248329">
    <property type="component" value="Unassembled WGS sequence"/>
</dbReference>
<evidence type="ECO:0000313" key="1">
    <source>
        <dbReference type="EMBL" id="PXF60995.1"/>
    </source>
</evidence>
<accession>A0AC61L3W9</accession>
<reference evidence="1" key="1">
    <citation type="submission" date="2018-01" db="EMBL/GenBank/DDBJ databases">
        <authorList>
            <person name="Krukenberg V."/>
        </authorList>
    </citation>
    <scope>NUCLEOTIDE SEQUENCE</scope>
    <source>
        <strain evidence="1">E20ANME2</strain>
    </source>
</reference>
<gene>
    <name evidence="1" type="ORF">C4B59_06510</name>
</gene>
<evidence type="ECO:0000313" key="2">
    <source>
        <dbReference type="Proteomes" id="UP000248329"/>
    </source>
</evidence>
<comment type="caution">
    <text evidence="1">The sequence shown here is derived from an EMBL/GenBank/DDBJ whole genome shotgun (WGS) entry which is preliminary data.</text>
</comment>
<organism evidence="1 2">
    <name type="scientific">Candidatus Methanogaster sp</name>
    <dbReference type="NCBI Taxonomy" id="3386292"/>
    <lineage>
        <taxon>Archaea</taxon>
        <taxon>Methanobacteriati</taxon>
        <taxon>Methanobacteriota</taxon>
        <taxon>Stenosarchaea group</taxon>
        <taxon>Methanomicrobia</taxon>
        <taxon>Methanosarcinales</taxon>
        <taxon>ANME-2 cluster</taxon>
        <taxon>Candidatus Methanogasteraceae</taxon>
        <taxon>Candidatus Methanogaster</taxon>
    </lineage>
</organism>
<protein>
    <submittedName>
        <fullName evidence="1">Uncharacterized protein</fullName>
    </submittedName>
</protein>
<name>A0AC61L3W9_9EURY</name>
<sequence length="108" mass="12224">MRDRGHLLLLLPDEHIYAELFAAATGVSLTLGDMFELSSHLHDLTRTINVKLGVKREDDYPSERAFTTPIKTGPHAGELLDREYFESALTMYYEKRGWDENGVPTVTA</sequence>
<dbReference type="EMBL" id="PQXF01000009">
    <property type="protein sequence ID" value="PXF60995.1"/>
    <property type="molecule type" value="Genomic_DNA"/>
</dbReference>